<dbReference type="Pfam" id="PF23721">
    <property type="entry name" value="DUF7162"/>
    <property type="match status" value="1"/>
</dbReference>
<dbReference type="RefSeq" id="WP_071944960.1">
    <property type="nucleotide sequence ID" value="NZ_BAAAVX010000042.1"/>
</dbReference>
<evidence type="ECO:0000313" key="1">
    <source>
        <dbReference type="EMBL" id="QYL19499.1"/>
    </source>
</evidence>
<keyword evidence="2" id="KW-1185">Reference proteome</keyword>
<proteinExistence type="predicted"/>
<dbReference type="Proteomes" id="UP000825367">
    <property type="component" value="Chromosome"/>
</dbReference>
<dbReference type="EMBL" id="CP080333">
    <property type="protein sequence ID" value="QYL19499.1"/>
    <property type="molecule type" value="Genomic_DNA"/>
</dbReference>
<protein>
    <submittedName>
        <fullName evidence="1">Uncharacterized protein</fullName>
    </submittedName>
</protein>
<name>A0ABX8VNW2_9MYCO</name>
<sequence length="90" mass="9158">MTERVVVDSAAVGALVDRLTRTAAELGGVAIPGIDAMPGSALGASTAPARVAAEVHRLDLALQDWVCSVRRSVHELGAADDVAAGQLGQR</sequence>
<evidence type="ECO:0000313" key="2">
    <source>
        <dbReference type="Proteomes" id="UP000825367"/>
    </source>
</evidence>
<accession>A0ABX8VNW2</accession>
<dbReference type="InterPro" id="IPR055586">
    <property type="entry name" value="DUF7162"/>
</dbReference>
<organism evidence="1 2">
    <name type="scientific">Mycolicibacterium pallens</name>
    <dbReference type="NCBI Taxonomy" id="370524"/>
    <lineage>
        <taxon>Bacteria</taxon>
        <taxon>Bacillati</taxon>
        <taxon>Actinomycetota</taxon>
        <taxon>Actinomycetes</taxon>
        <taxon>Mycobacteriales</taxon>
        <taxon>Mycobacteriaceae</taxon>
        <taxon>Mycolicibacterium</taxon>
    </lineage>
</organism>
<reference evidence="1 2" key="1">
    <citation type="submission" date="2021-07" db="EMBL/GenBank/DDBJ databases">
        <title>Whole genome sequencing of non-tuberculosis mycobacteria type-strains.</title>
        <authorList>
            <person name="Igarashi Y."/>
            <person name="Osugi A."/>
            <person name="Mitarai S."/>
        </authorList>
    </citation>
    <scope>NUCLEOTIDE SEQUENCE [LARGE SCALE GENOMIC DNA]</scope>
    <source>
        <strain evidence="1 2">JCM 16370</strain>
    </source>
</reference>
<gene>
    <name evidence="1" type="ORF">K0O64_14030</name>
</gene>